<dbReference type="CDD" id="cd00112">
    <property type="entry name" value="LDLa"/>
    <property type="match status" value="1"/>
</dbReference>
<reference evidence="5" key="1">
    <citation type="submission" date="2016-11" db="UniProtKB">
        <authorList>
            <consortium name="WormBaseParasite"/>
        </authorList>
    </citation>
    <scope>IDENTIFICATION</scope>
</reference>
<dbReference type="PROSITE" id="PS50068">
    <property type="entry name" value="LDLRA_2"/>
    <property type="match status" value="1"/>
</dbReference>
<dbReference type="SUPFAM" id="SSF57424">
    <property type="entry name" value="LDL receptor-like module"/>
    <property type="match status" value="1"/>
</dbReference>
<dbReference type="Pfam" id="PF00057">
    <property type="entry name" value="Ldl_recept_a"/>
    <property type="match status" value="1"/>
</dbReference>
<dbReference type="InterPro" id="IPR002172">
    <property type="entry name" value="LDrepeatLR_classA_rpt"/>
</dbReference>
<evidence type="ECO:0000313" key="4">
    <source>
        <dbReference type="Proteomes" id="UP000095280"/>
    </source>
</evidence>
<feature type="region of interest" description="Disordered" evidence="3">
    <location>
        <begin position="144"/>
        <end position="169"/>
    </location>
</feature>
<keyword evidence="4" id="KW-1185">Reference proteome</keyword>
<name>A0A1I8JLY7_9PLAT</name>
<keyword evidence="1" id="KW-1015">Disulfide bond</keyword>
<dbReference type="WBParaSite" id="maker-uti_cns_0049148-snap-gene-0.13-mRNA-1">
    <property type="protein sequence ID" value="maker-uti_cns_0049148-snap-gene-0.13-mRNA-1"/>
    <property type="gene ID" value="maker-uti_cns_0049148-snap-gene-0.13"/>
</dbReference>
<dbReference type="InterPro" id="IPR036055">
    <property type="entry name" value="LDL_receptor-like_sf"/>
</dbReference>
<dbReference type="InterPro" id="IPR035914">
    <property type="entry name" value="Sperma_CUB_dom_sf"/>
</dbReference>
<dbReference type="Proteomes" id="UP000095280">
    <property type="component" value="Unplaced"/>
</dbReference>
<protein>
    <submittedName>
        <fullName evidence="5">CUB domain-containing protein</fullName>
    </submittedName>
</protein>
<sequence>SGREATSQPPPSPPSTRRLQTHRQDSNRPAEQLSSAQPSSSSEAVDFPSSALASSPAVPARSLSAQVCAAPCGMASRAMSRHEATGVGRLEAGAGFQRRRLLAPLPQKRRPAPPVRQQLAGGAQHELQAELHSLRGFAAVSAPEAQLPDRQPPDRQPARPAPDAQRQAQEVQAGCFVGLAVRLRRRLQVAPEHDAVAAEAAGRQAAQRHDNPAELGASAVAFIAHLQQQRQMPLISSEQRLVEFVELEGLQPDRPVGEDSSPGTQLVGLGLDRQEPESHVGAELAVVWLQSDCPEQLHPDLLNSCSGVPAPTETGIVSAQGYTEGHLADCHLLLESMPGRQLVLSIENLQVRNVHLFHRRCDNYIQILAGQRSNSTTKALSRKICSHVRDQQVFIVSEKFVRIQLHTTGPRYVHFRLVYTNALPASKCKPDMFKCKNKRLCVGKSLVCDRHNNCGDYSDENHELRQCQIVTYYHVNLAVSLACSLIVLLTLGFAIFYCTRPREPRWYRLRKAAAEEGTMKG</sequence>
<dbReference type="AlphaFoldDB" id="A0A1I8JLY7"/>
<dbReference type="Gene3D" id="2.60.120.290">
    <property type="entry name" value="Spermadhesin, CUB domain"/>
    <property type="match status" value="1"/>
</dbReference>
<dbReference type="PANTHER" id="PTHR24652">
    <property type="entry name" value="LOW-DENSITY LIPOPROTEIN RECEPTOR CLASS A DOMAIN-CONTAINING PROTEIN 2"/>
    <property type="match status" value="1"/>
</dbReference>
<dbReference type="Gene3D" id="4.10.400.10">
    <property type="entry name" value="Low-density Lipoprotein Receptor"/>
    <property type="match status" value="1"/>
</dbReference>
<accession>A0A1I8JLY7</accession>
<comment type="caution">
    <text evidence="2">Lacks conserved residue(s) required for the propagation of feature annotation.</text>
</comment>
<evidence type="ECO:0000313" key="5">
    <source>
        <dbReference type="WBParaSite" id="maker-uti_cns_0049148-snap-gene-0.13-mRNA-1"/>
    </source>
</evidence>
<organism evidence="4 5">
    <name type="scientific">Macrostomum lignano</name>
    <dbReference type="NCBI Taxonomy" id="282301"/>
    <lineage>
        <taxon>Eukaryota</taxon>
        <taxon>Metazoa</taxon>
        <taxon>Spiralia</taxon>
        <taxon>Lophotrochozoa</taxon>
        <taxon>Platyhelminthes</taxon>
        <taxon>Rhabditophora</taxon>
        <taxon>Macrostomorpha</taxon>
        <taxon>Macrostomida</taxon>
        <taxon>Macrostomidae</taxon>
        <taxon>Macrostomum</taxon>
    </lineage>
</organism>
<evidence type="ECO:0000256" key="1">
    <source>
        <dbReference type="ARBA" id="ARBA00023157"/>
    </source>
</evidence>
<proteinExistence type="predicted"/>
<feature type="region of interest" description="Disordered" evidence="3">
    <location>
        <begin position="103"/>
        <end position="124"/>
    </location>
</feature>
<feature type="compositionally biased region" description="Low complexity" evidence="3">
    <location>
        <begin position="29"/>
        <end position="65"/>
    </location>
</feature>
<feature type="region of interest" description="Disordered" evidence="3">
    <location>
        <begin position="1"/>
        <end position="65"/>
    </location>
</feature>
<evidence type="ECO:0000256" key="2">
    <source>
        <dbReference type="PROSITE-ProRule" id="PRU00124"/>
    </source>
</evidence>
<evidence type="ECO:0000256" key="3">
    <source>
        <dbReference type="SAM" id="MobiDB-lite"/>
    </source>
</evidence>
<dbReference type="SMART" id="SM00192">
    <property type="entry name" value="LDLa"/>
    <property type="match status" value="1"/>
</dbReference>
<dbReference type="InterPro" id="IPR042333">
    <property type="entry name" value="LRAD2/Mig-13-like"/>
</dbReference>